<dbReference type="OrthoDB" id="5290300at2"/>
<dbReference type="eggNOG" id="COG1720">
    <property type="taxonomic scope" value="Bacteria"/>
</dbReference>
<dbReference type="EMBL" id="CP003537">
    <property type="protein sequence ID" value="AGH94738.1"/>
    <property type="molecule type" value="Genomic_DNA"/>
</dbReference>
<evidence type="ECO:0000313" key="5">
    <source>
        <dbReference type="Proteomes" id="UP000012040"/>
    </source>
</evidence>
<dbReference type="CDD" id="cd09281">
    <property type="entry name" value="UPF0066"/>
    <property type="match status" value="1"/>
</dbReference>
<dbReference type="Pfam" id="PF18389">
    <property type="entry name" value="TrmO_C"/>
    <property type="match status" value="1"/>
</dbReference>
<dbReference type="InterPro" id="IPR040372">
    <property type="entry name" value="YaeB-like"/>
</dbReference>
<dbReference type="InterPro" id="IPR036414">
    <property type="entry name" value="YaeB_N_sf"/>
</dbReference>
<accession>M4V6B4</accession>
<evidence type="ECO:0000256" key="2">
    <source>
        <dbReference type="ARBA" id="ARBA00033753"/>
    </source>
</evidence>
<comment type="similarity">
    <text evidence="2">Belongs to the tRNA methyltransferase O family.</text>
</comment>
<dbReference type="PANTHER" id="PTHR12818">
    <property type="entry name" value="TRNA (ADENINE(37)-N6)-METHYLTRANSFERASE"/>
    <property type="match status" value="1"/>
</dbReference>
<keyword evidence="5" id="KW-1185">Reference proteome</keyword>
<dbReference type="KEGG" id="bex:A11Q_518"/>
<dbReference type="Proteomes" id="UP000012040">
    <property type="component" value="Chromosome"/>
</dbReference>
<dbReference type="PATRIC" id="fig|1184267.3.peg.528"/>
<name>M4V6B4_9BACT</name>
<dbReference type="AlphaFoldDB" id="M4V6B4"/>
<evidence type="ECO:0000256" key="1">
    <source>
        <dbReference type="ARBA" id="ARBA00022691"/>
    </source>
</evidence>
<dbReference type="HOGENOM" id="CLU_013458_3_0_7"/>
<dbReference type="Pfam" id="PF01980">
    <property type="entry name" value="TrmO_N"/>
    <property type="match status" value="1"/>
</dbReference>
<organism evidence="4 5">
    <name type="scientific">Pseudobdellovibrio exovorus JSS</name>
    <dbReference type="NCBI Taxonomy" id="1184267"/>
    <lineage>
        <taxon>Bacteria</taxon>
        <taxon>Pseudomonadati</taxon>
        <taxon>Bdellovibrionota</taxon>
        <taxon>Bdellovibrionia</taxon>
        <taxon>Bdellovibrionales</taxon>
        <taxon>Pseudobdellovibrionaceae</taxon>
        <taxon>Pseudobdellovibrio</taxon>
    </lineage>
</organism>
<keyword evidence="1" id="KW-0949">S-adenosyl-L-methionine</keyword>
<dbReference type="STRING" id="1184267.A11Q_518"/>
<protein>
    <recommendedName>
        <fullName evidence="3">TsaA-like domain-containing protein</fullName>
    </recommendedName>
</protein>
<feature type="domain" description="TsaA-like" evidence="3">
    <location>
        <begin position="7"/>
        <end position="143"/>
    </location>
</feature>
<dbReference type="Gene3D" id="3.30.2310.10">
    <property type="entry name" value="YaeB-like"/>
    <property type="match status" value="1"/>
</dbReference>
<dbReference type="InterPro" id="IPR023370">
    <property type="entry name" value="TrmO-like_N"/>
</dbReference>
<dbReference type="RefSeq" id="WP_015469228.1">
    <property type="nucleotide sequence ID" value="NC_020813.1"/>
</dbReference>
<dbReference type="InterPro" id="IPR036413">
    <property type="entry name" value="YaeB-like_sf"/>
</dbReference>
<reference evidence="4 5" key="1">
    <citation type="journal article" date="2013" name="ISME J.">
        <title>By their genes ye shall know them: genomic signatures of predatory bacteria.</title>
        <authorList>
            <person name="Pasternak Z."/>
            <person name="Pietrokovski S."/>
            <person name="Rotem O."/>
            <person name="Gophna U."/>
            <person name="Lurie-Weinberger M.N."/>
            <person name="Jurkevitch E."/>
        </authorList>
    </citation>
    <scope>NUCLEOTIDE SEQUENCE [LARGE SCALE GENOMIC DNA]</scope>
    <source>
        <strain evidence="4 5">JSS</strain>
    </source>
</reference>
<dbReference type="PANTHER" id="PTHR12818:SF0">
    <property type="entry name" value="TRNA (ADENINE(37)-N6)-METHYLTRANSFERASE"/>
    <property type="match status" value="1"/>
</dbReference>
<evidence type="ECO:0000259" key="3">
    <source>
        <dbReference type="PROSITE" id="PS51668"/>
    </source>
</evidence>
<dbReference type="SUPFAM" id="SSF118196">
    <property type="entry name" value="YaeB-like"/>
    <property type="match status" value="1"/>
</dbReference>
<dbReference type="PROSITE" id="PS51668">
    <property type="entry name" value="TSAA_2"/>
    <property type="match status" value="1"/>
</dbReference>
<dbReference type="Gene3D" id="2.40.30.70">
    <property type="entry name" value="YaeB-like"/>
    <property type="match status" value="1"/>
</dbReference>
<sequence length="238" mass="27288">MTKEFVFKPIGYLRSCYPDKFGVPRQAGLVKKAYSELQIAAEFQPEISLQGLEGYSHLWLQFVFHLNSSVRFHAKVHPPRLEGQTMGLFATRSPHRPNPIGLSLVEIIEIQKDTLVLAGADLVDGTPILDIKPYLPHIESKPEARGGWATDVQKDEIQVEFSSVAMEILQKWIERTGKKELPEVISEVLKQDPRPVIYRGFESQESPYRNKHAFRLYDGDIHFEFTTKNHVIVFDILF</sequence>
<evidence type="ECO:0000313" key="4">
    <source>
        <dbReference type="EMBL" id="AGH94738.1"/>
    </source>
</evidence>
<dbReference type="NCBIfam" id="TIGR00104">
    <property type="entry name" value="tRNA_TsaA"/>
    <property type="match status" value="1"/>
</dbReference>
<gene>
    <name evidence="4" type="ORF">A11Q_518</name>
</gene>
<proteinExistence type="inferred from homology"/>
<dbReference type="InterPro" id="IPR041369">
    <property type="entry name" value="TrmO_C"/>
</dbReference>